<accession>A0A290Z6U8</accession>
<dbReference type="SUPFAM" id="SSF52777">
    <property type="entry name" value="CoA-dependent acyltransferases"/>
    <property type="match status" value="2"/>
</dbReference>
<dbReference type="PANTHER" id="PTHR45527:SF1">
    <property type="entry name" value="FATTY ACID SYNTHASE"/>
    <property type="match status" value="1"/>
</dbReference>
<dbReference type="Pfam" id="PF00668">
    <property type="entry name" value="Condensation"/>
    <property type="match status" value="1"/>
</dbReference>
<feature type="domain" description="Condensation" evidence="1">
    <location>
        <begin position="33"/>
        <end position="416"/>
    </location>
</feature>
<dbReference type="GO" id="GO:0009239">
    <property type="term" value="P:enterobactin biosynthetic process"/>
    <property type="evidence" value="ECO:0007669"/>
    <property type="project" value="TreeGrafter"/>
</dbReference>
<evidence type="ECO:0000313" key="3">
    <source>
        <dbReference type="Proteomes" id="UP000218505"/>
    </source>
</evidence>
<keyword evidence="3" id="KW-1185">Reference proteome</keyword>
<dbReference type="EMBL" id="CP023445">
    <property type="protein sequence ID" value="ATE54757.1"/>
    <property type="molecule type" value="Genomic_DNA"/>
</dbReference>
<evidence type="ECO:0000313" key="2">
    <source>
        <dbReference type="EMBL" id="ATE54757.1"/>
    </source>
</evidence>
<dbReference type="GO" id="GO:0005829">
    <property type="term" value="C:cytosol"/>
    <property type="evidence" value="ECO:0007669"/>
    <property type="project" value="TreeGrafter"/>
</dbReference>
<dbReference type="Gene3D" id="3.30.559.10">
    <property type="entry name" value="Chloramphenicol acetyltransferase-like domain"/>
    <property type="match status" value="1"/>
</dbReference>
<dbReference type="GO" id="GO:0043041">
    <property type="term" value="P:amino acid activation for nonribosomal peptide biosynthetic process"/>
    <property type="evidence" value="ECO:0007669"/>
    <property type="project" value="TreeGrafter"/>
</dbReference>
<dbReference type="GO" id="GO:0008610">
    <property type="term" value="P:lipid biosynthetic process"/>
    <property type="evidence" value="ECO:0007669"/>
    <property type="project" value="UniProtKB-ARBA"/>
</dbReference>
<dbReference type="Gene3D" id="3.30.559.30">
    <property type="entry name" value="Nonribosomal peptide synthetase, condensation domain"/>
    <property type="match status" value="1"/>
</dbReference>
<protein>
    <recommendedName>
        <fullName evidence="1">Condensation domain-containing protein</fullName>
    </recommendedName>
</protein>
<sequence>MTEGLASWNQRHRLRQGEGDARRGVFNPHHSVLAFRLDGRVEVAALDRAWRGVQARHPVLLSSFDGDRWRSGRDAEPVGLVEAGAGIGIGGVEAVATAPFDLARGPLARLVLAPDVLVLVLEHLITDGWSRSVLVRDLGALYAREIGHEPAALPVIGQDYFDFTQGQNAYLESARGLALRARLARELADLGPAPSTPLNAATGLGAAGPAPVRHERNRWARFALPAEHYDRLAPLAGRTGVSRLNIALGALHTALSALSGLPEVATTVTVANRARPAVQQSVGWFASKVVVRSAPGGLADPEGYLRGLRAAVAGAIDASRVPWPVVIHDLTDWFGGQARTPFASFNARPGSMARAELVLPGVAATELDVHAGWQDAALATSWQEAGDLRVSVNYKTDWFGEADVERVWERVDAVLRGLGEDR</sequence>
<dbReference type="RefSeq" id="WP_096494216.1">
    <property type="nucleotide sequence ID" value="NZ_CP023445.1"/>
</dbReference>
<dbReference type="GO" id="GO:0009366">
    <property type="term" value="C:enterobactin synthetase complex"/>
    <property type="evidence" value="ECO:0007669"/>
    <property type="project" value="TreeGrafter"/>
</dbReference>
<dbReference type="KEGG" id="apre:CNX65_16930"/>
<dbReference type="InterPro" id="IPR001242">
    <property type="entry name" value="Condensation_dom"/>
</dbReference>
<evidence type="ECO:0000259" key="1">
    <source>
        <dbReference type="Pfam" id="PF00668"/>
    </source>
</evidence>
<dbReference type="GO" id="GO:0047527">
    <property type="term" value="F:2,3-dihydroxybenzoate-serine ligase activity"/>
    <property type="evidence" value="ECO:0007669"/>
    <property type="project" value="TreeGrafter"/>
</dbReference>
<dbReference type="PANTHER" id="PTHR45527">
    <property type="entry name" value="NONRIBOSOMAL PEPTIDE SYNTHETASE"/>
    <property type="match status" value="1"/>
</dbReference>
<proteinExistence type="predicted"/>
<organism evidence="2 3">
    <name type="scientific">Actinosynnema pretiosum</name>
    <dbReference type="NCBI Taxonomy" id="42197"/>
    <lineage>
        <taxon>Bacteria</taxon>
        <taxon>Bacillati</taxon>
        <taxon>Actinomycetota</taxon>
        <taxon>Actinomycetes</taxon>
        <taxon>Pseudonocardiales</taxon>
        <taxon>Pseudonocardiaceae</taxon>
        <taxon>Actinosynnema</taxon>
    </lineage>
</organism>
<dbReference type="AlphaFoldDB" id="A0A290Z6U8"/>
<dbReference type="GO" id="GO:0031177">
    <property type="term" value="F:phosphopantetheine binding"/>
    <property type="evidence" value="ECO:0007669"/>
    <property type="project" value="TreeGrafter"/>
</dbReference>
<dbReference type="Proteomes" id="UP000218505">
    <property type="component" value="Chromosome"/>
</dbReference>
<gene>
    <name evidence="2" type="ORF">CNX65_16930</name>
</gene>
<dbReference type="InterPro" id="IPR023213">
    <property type="entry name" value="CAT-like_dom_sf"/>
</dbReference>
<reference evidence="2" key="1">
    <citation type="submission" date="2017-09" db="EMBL/GenBank/DDBJ databases">
        <title>Complete Genome Sequence of ansamitocin-producing Bacterium Actinosynnema pretiosum X47.</title>
        <authorList>
            <person name="Cao G."/>
            <person name="Zong G."/>
            <person name="Zhong C."/>
            <person name="Fu J."/>
        </authorList>
    </citation>
    <scope>NUCLEOTIDE SEQUENCE [LARGE SCALE GENOMIC DNA]</scope>
    <source>
        <strain evidence="2">X47</strain>
    </source>
</reference>
<name>A0A290Z6U8_9PSEU</name>